<dbReference type="GO" id="GO:0046274">
    <property type="term" value="P:lignin catabolic process"/>
    <property type="evidence" value="ECO:0007669"/>
    <property type="project" value="UniProtKB-KW"/>
</dbReference>
<dbReference type="STRING" id="106549.A0A540KJ96"/>
<sequence length="315" mass="35139">MHSTLLSATKFASRYACSAFAFSWLHQQRPWQNPKLISMSLLHGIRQMRTGWADGPEFVTQCPIRPGGSYTYRFTIQGQEGTLWWHAHSSWLRATVYGALIIHPKQGDSYPFTKPKRETTLLLGEWWNANPINVLRQSTRTGGAPNVSDAYTINGQPGDLYNCSSKDTVIVPIDSSETNLLRVINAALNQPLFFSVANHKLTVVSADASYTKPFTTTVLMLGPGQTTDVLITGDQPPARYYLAARAYFSAQNAAFDNTTTTAILEYKSAPCSPSCKKDINDMLPFKVTTNGIFILSGRFGFVNNYHFQTCMYSFE</sequence>
<feature type="domain" description="Plastocyanin-like" evidence="14">
    <location>
        <begin position="42"/>
        <end position="106"/>
    </location>
</feature>
<keyword evidence="10" id="KW-0560">Oxidoreductase</keyword>
<evidence type="ECO:0000259" key="13">
    <source>
        <dbReference type="Pfam" id="PF00394"/>
    </source>
</evidence>
<dbReference type="GO" id="GO:0048046">
    <property type="term" value="C:apoplast"/>
    <property type="evidence" value="ECO:0007669"/>
    <property type="project" value="UniProtKB-SubCell"/>
</dbReference>
<comment type="similarity">
    <text evidence="4">Belongs to the multicopper oxidase family.</text>
</comment>
<evidence type="ECO:0000256" key="6">
    <source>
        <dbReference type="ARBA" id="ARBA00022523"/>
    </source>
</evidence>
<comment type="subcellular location">
    <subcellularLocation>
        <location evidence="3">Secreted</location>
        <location evidence="3">Extracellular space</location>
        <location evidence="3">Apoplast</location>
    </subcellularLocation>
</comment>
<keyword evidence="7" id="KW-0964">Secreted</keyword>
<feature type="domain" description="Plastocyanin-like" evidence="13">
    <location>
        <begin position="118"/>
        <end position="268"/>
    </location>
</feature>
<proteinExistence type="inferred from homology"/>
<keyword evidence="16" id="KW-1185">Reference proteome</keyword>
<evidence type="ECO:0000256" key="7">
    <source>
        <dbReference type="ARBA" id="ARBA00022525"/>
    </source>
</evidence>
<keyword evidence="8" id="KW-0479">Metal-binding</keyword>
<evidence type="ECO:0000313" key="15">
    <source>
        <dbReference type="EMBL" id="TQD74267.1"/>
    </source>
</evidence>
<keyword evidence="12" id="KW-0439">Lignin degradation</keyword>
<evidence type="ECO:0000256" key="11">
    <source>
        <dbReference type="ARBA" id="ARBA00023008"/>
    </source>
</evidence>
<evidence type="ECO:0000313" key="16">
    <source>
        <dbReference type="Proteomes" id="UP000315295"/>
    </source>
</evidence>
<evidence type="ECO:0000256" key="2">
    <source>
        <dbReference type="ARBA" id="ARBA00001935"/>
    </source>
</evidence>
<dbReference type="GO" id="GO:0005507">
    <property type="term" value="F:copper ion binding"/>
    <property type="evidence" value="ECO:0007669"/>
    <property type="project" value="InterPro"/>
</dbReference>
<organism evidence="15 16">
    <name type="scientific">Malus baccata</name>
    <name type="common">Siberian crab apple</name>
    <name type="synonym">Pyrus baccata</name>
    <dbReference type="NCBI Taxonomy" id="106549"/>
    <lineage>
        <taxon>Eukaryota</taxon>
        <taxon>Viridiplantae</taxon>
        <taxon>Streptophyta</taxon>
        <taxon>Embryophyta</taxon>
        <taxon>Tracheophyta</taxon>
        <taxon>Spermatophyta</taxon>
        <taxon>Magnoliopsida</taxon>
        <taxon>eudicotyledons</taxon>
        <taxon>Gunneridae</taxon>
        <taxon>Pentapetalae</taxon>
        <taxon>rosids</taxon>
        <taxon>fabids</taxon>
        <taxon>Rosales</taxon>
        <taxon>Rosaceae</taxon>
        <taxon>Amygdaloideae</taxon>
        <taxon>Maleae</taxon>
        <taxon>Malus</taxon>
    </lineage>
</organism>
<dbReference type="FunFam" id="2.60.40.420:FF:000049">
    <property type="entry name" value="Laccase"/>
    <property type="match status" value="1"/>
</dbReference>
<evidence type="ECO:0000256" key="10">
    <source>
        <dbReference type="ARBA" id="ARBA00023002"/>
    </source>
</evidence>
<dbReference type="AlphaFoldDB" id="A0A540KJ96"/>
<dbReference type="InterPro" id="IPR011707">
    <property type="entry name" value="Cu-oxidase-like_N"/>
</dbReference>
<dbReference type="InterPro" id="IPR034285">
    <property type="entry name" value="CuRO_2_LCC"/>
</dbReference>
<keyword evidence="11" id="KW-0186">Copper</keyword>
<dbReference type="CDD" id="cd13875">
    <property type="entry name" value="CuRO_2_LCC_plant"/>
    <property type="match status" value="1"/>
</dbReference>
<name>A0A540KJ96_MALBA</name>
<evidence type="ECO:0000256" key="1">
    <source>
        <dbReference type="ARBA" id="ARBA00000349"/>
    </source>
</evidence>
<dbReference type="EMBL" id="VIEB01001201">
    <property type="protein sequence ID" value="TQD74267.1"/>
    <property type="molecule type" value="Genomic_DNA"/>
</dbReference>
<dbReference type="Pfam" id="PF07732">
    <property type="entry name" value="Cu-oxidase_3"/>
    <property type="match status" value="1"/>
</dbReference>
<comment type="catalytic activity">
    <reaction evidence="1">
        <text>4 hydroquinone + O2 = 4 benzosemiquinone + 2 H2O</text>
        <dbReference type="Rhea" id="RHEA:11276"/>
        <dbReference type="ChEBI" id="CHEBI:15377"/>
        <dbReference type="ChEBI" id="CHEBI:15379"/>
        <dbReference type="ChEBI" id="CHEBI:17594"/>
        <dbReference type="ChEBI" id="CHEBI:17977"/>
        <dbReference type="EC" id="1.10.3.2"/>
    </reaction>
</comment>
<gene>
    <name evidence="15" type="ORF">C1H46_040201</name>
</gene>
<evidence type="ECO:0000256" key="3">
    <source>
        <dbReference type="ARBA" id="ARBA00004271"/>
    </source>
</evidence>
<evidence type="ECO:0000256" key="12">
    <source>
        <dbReference type="ARBA" id="ARBA00023185"/>
    </source>
</evidence>
<evidence type="ECO:0000256" key="8">
    <source>
        <dbReference type="ARBA" id="ARBA00022723"/>
    </source>
</evidence>
<dbReference type="InterPro" id="IPR045087">
    <property type="entry name" value="Cu-oxidase_fam"/>
</dbReference>
<evidence type="ECO:0000256" key="9">
    <source>
        <dbReference type="ARBA" id="ARBA00022737"/>
    </source>
</evidence>
<dbReference type="PANTHER" id="PTHR11709:SF431">
    <property type="entry name" value="LACCASE-5"/>
    <property type="match status" value="1"/>
</dbReference>
<dbReference type="PANTHER" id="PTHR11709">
    <property type="entry name" value="MULTI-COPPER OXIDASE"/>
    <property type="match status" value="1"/>
</dbReference>
<dbReference type="Gene3D" id="2.60.40.420">
    <property type="entry name" value="Cupredoxins - blue copper proteins"/>
    <property type="match status" value="2"/>
</dbReference>
<comment type="caution">
    <text evidence="15">The sequence shown here is derived from an EMBL/GenBank/DDBJ whole genome shotgun (WGS) entry which is preliminary data.</text>
</comment>
<evidence type="ECO:0000256" key="5">
    <source>
        <dbReference type="ARBA" id="ARBA00012297"/>
    </source>
</evidence>
<keyword evidence="6" id="KW-0052">Apoplast</keyword>
<dbReference type="SUPFAM" id="SSF49503">
    <property type="entry name" value="Cupredoxins"/>
    <property type="match status" value="2"/>
</dbReference>
<evidence type="ECO:0000256" key="4">
    <source>
        <dbReference type="ARBA" id="ARBA00010609"/>
    </source>
</evidence>
<dbReference type="InterPro" id="IPR001117">
    <property type="entry name" value="Cu-oxidase_2nd"/>
</dbReference>
<dbReference type="InterPro" id="IPR008972">
    <property type="entry name" value="Cupredoxin"/>
</dbReference>
<dbReference type="GO" id="GO:0052716">
    <property type="term" value="F:hydroquinone:oxygen oxidoreductase activity"/>
    <property type="evidence" value="ECO:0007669"/>
    <property type="project" value="UniProtKB-EC"/>
</dbReference>
<reference evidence="15 16" key="1">
    <citation type="journal article" date="2019" name="G3 (Bethesda)">
        <title>Sequencing of a Wild Apple (Malus baccata) Genome Unravels the Differences Between Cultivated and Wild Apple Species Regarding Disease Resistance and Cold Tolerance.</title>
        <authorList>
            <person name="Chen X."/>
        </authorList>
    </citation>
    <scope>NUCLEOTIDE SEQUENCE [LARGE SCALE GENOMIC DNA]</scope>
    <source>
        <strain evidence="16">cv. Shandingzi</strain>
        <tissue evidence="15">Leaves</tissue>
    </source>
</reference>
<comment type="cofactor">
    <cofactor evidence="2">
        <name>Cu cation</name>
        <dbReference type="ChEBI" id="CHEBI:23378"/>
    </cofactor>
</comment>
<protein>
    <recommendedName>
        <fullName evidence="5">laccase</fullName>
        <ecNumber evidence="5">1.10.3.2</ecNumber>
    </recommendedName>
</protein>
<keyword evidence="9" id="KW-0677">Repeat</keyword>
<dbReference type="Proteomes" id="UP000315295">
    <property type="component" value="Unassembled WGS sequence"/>
</dbReference>
<evidence type="ECO:0000259" key="14">
    <source>
        <dbReference type="Pfam" id="PF07732"/>
    </source>
</evidence>
<dbReference type="EC" id="1.10.3.2" evidence="5"/>
<dbReference type="Pfam" id="PF00394">
    <property type="entry name" value="Cu-oxidase"/>
    <property type="match status" value="1"/>
</dbReference>
<accession>A0A540KJ96</accession>